<reference evidence="1 2" key="1">
    <citation type="submission" date="2024-04" db="EMBL/GenBank/DDBJ databases">
        <title>genome sequences of Mucor flavus KT1a and Helicostylum pulchrum KT1b strains isolation_sourced from the surface of a dry-aged beef.</title>
        <authorList>
            <person name="Toyotome T."/>
            <person name="Hosono M."/>
            <person name="Torimaru M."/>
            <person name="Fukuda K."/>
            <person name="Mikami N."/>
        </authorList>
    </citation>
    <scope>NUCLEOTIDE SEQUENCE [LARGE SCALE GENOMIC DNA]</scope>
    <source>
        <strain evidence="1 2">KT1b</strain>
    </source>
</reference>
<name>A0ABP9XWA6_9FUNG</name>
<keyword evidence="2" id="KW-1185">Reference proteome</keyword>
<organism evidence="1 2">
    <name type="scientific">Helicostylum pulchrum</name>
    <dbReference type="NCBI Taxonomy" id="562976"/>
    <lineage>
        <taxon>Eukaryota</taxon>
        <taxon>Fungi</taxon>
        <taxon>Fungi incertae sedis</taxon>
        <taxon>Mucoromycota</taxon>
        <taxon>Mucoromycotina</taxon>
        <taxon>Mucoromycetes</taxon>
        <taxon>Mucorales</taxon>
        <taxon>Mucorineae</taxon>
        <taxon>Mucoraceae</taxon>
        <taxon>Helicostylum</taxon>
    </lineage>
</organism>
<comment type="caution">
    <text evidence="1">The sequence shown here is derived from an EMBL/GenBank/DDBJ whole genome shotgun (WGS) entry which is preliminary data.</text>
</comment>
<proteinExistence type="predicted"/>
<evidence type="ECO:0000313" key="1">
    <source>
        <dbReference type="EMBL" id="GAA5799059.1"/>
    </source>
</evidence>
<protein>
    <submittedName>
        <fullName evidence="1">Uncharacterized protein</fullName>
    </submittedName>
</protein>
<sequence>MLITHEKTGEVKKEEIIQYFDYVFETYKRPKIAVFYHNESVFKAIEAHLKAKKKKLTHLDDIYASDSICEEYNQSHSVQFIFLDMKMSDLDISLHSVDLGKLKYSFIYAYVY</sequence>
<gene>
    <name evidence="1" type="ORF">HPULCUR_004468</name>
</gene>
<evidence type="ECO:0000313" key="2">
    <source>
        <dbReference type="Proteomes" id="UP001476247"/>
    </source>
</evidence>
<dbReference type="EMBL" id="BAABUJ010000011">
    <property type="protein sequence ID" value="GAA5799059.1"/>
    <property type="molecule type" value="Genomic_DNA"/>
</dbReference>
<accession>A0ABP9XWA6</accession>
<dbReference type="Proteomes" id="UP001476247">
    <property type="component" value="Unassembled WGS sequence"/>
</dbReference>